<dbReference type="Pfam" id="PF20510">
    <property type="entry name" value="HgmA_N"/>
    <property type="match status" value="1"/>
</dbReference>
<dbReference type="Proteomes" id="UP001175211">
    <property type="component" value="Unassembled WGS sequence"/>
</dbReference>
<accession>A0AA39NRH9</accession>
<dbReference type="GeneID" id="85350348"/>
<organism evidence="2 3">
    <name type="scientific">Armillaria tabescens</name>
    <name type="common">Ringless honey mushroom</name>
    <name type="synonym">Agaricus tabescens</name>
    <dbReference type="NCBI Taxonomy" id="1929756"/>
    <lineage>
        <taxon>Eukaryota</taxon>
        <taxon>Fungi</taxon>
        <taxon>Dikarya</taxon>
        <taxon>Basidiomycota</taxon>
        <taxon>Agaricomycotina</taxon>
        <taxon>Agaricomycetes</taxon>
        <taxon>Agaricomycetidae</taxon>
        <taxon>Agaricales</taxon>
        <taxon>Marasmiineae</taxon>
        <taxon>Physalacriaceae</taxon>
        <taxon>Desarmillaria</taxon>
    </lineage>
</organism>
<feature type="non-terminal residue" evidence="2">
    <location>
        <position position="1"/>
    </location>
</feature>
<sequence length="79" mass="9031">NVHRFMYRIWPSLDHKKLVRLPDNPDMESNFLPINSQVHISPTWLVWGPFPLPSSSDEVDFIAGLKTIGGNGEPMSRED</sequence>
<dbReference type="AlphaFoldDB" id="A0AA39NRH9"/>
<dbReference type="InterPro" id="IPR046452">
    <property type="entry name" value="HgmA_N"/>
</dbReference>
<dbReference type="RefSeq" id="XP_060339976.1">
    <property type="nucleotide sequence ID" value="XM_060466800.1"/>
</dbReference>
<evidence type="ECO:0000313" key="2">
    <source>
        <dbReference type="EMBL" id="KAK0470183.1"/>
    </source>
</evidence>
<comment type="caution">
    <text evidence="2">The sequence shown here is derived from an EMBL/GenBank/DDBJ whole genome shotgun (WGS) entry which is preliminary data.</text>
</comment>
<dbReference type="EMBL" id="JAUEPS010000001">
    <property type="protein sequence ID" value="KAK0470183.1"/>
    <property type="molecule type" value="Genomic_DNA"/>
</dbReference>
<proteinExistence type="predicted"/>
<protein>
    <recommendedName>
        <fullName evidence="1">Homogentisate 1,2-dioxygenase N-terminal domain-containing protein</fullName>
    </recommendedName>
</protein>
<gene>
    <name evidence="2" type="ORF">EV420DRAFT_1256978</name>
</gene>
<feature type="domain" description="Homogentisate 1,2-dioxygenase N-terminal" evidence="1">
    <location>
        <begin position="3"/>
        <end position="77"/>
    </location>
</feature>
<reference evidence="2" key="1">
    <citation type="submission" date="2023-06" db="EMBL/GenBank/DDBJ databases">
        <authorList>
            <consortium name="Lawrence Berkeley National Laboratory"/>
            <person name="Ahrendt S."/>
            <person name="Sahu N."/>
            <person name="Indic B."/>
            <person name="Wong-Bajracharya J."/>
            <person name="Merenyi Z."/>
            <person name="Ke H.-M."/>
            <person name="Monk M."/>
            <person name="Kocsube S."/>
            <person name="Drula E."/>
            <person name="Lipzen A."/>
            <person name="Balint B."/>
            <person name="Henrissat B."/>
            <person name="Andreopoulos B."/>
            <person name="Martin F.M."/>
            <person name="Harder C.B."/>
            <person name="Rigling D."/>
            <person name="Ford K.L."/>
            <person name="Foster G.D."/>
            <person name="Pangilinan J."/>
            <person name="Papanicolaou A."/>
            <person name="Barry K."/>
            <person name="LaButti K."/>
            <person name="Viragh M."/>
            <person name="Koriabine M."/>
            <person name="Yan M."/>
            <person name="Riley R."/>
            <person name="Champramary S."/>
            <person name="Plett K.L."/>
            <person name="Tsai I.J."/>
            <person name="Slot J."/>
            <person name="Sipos G."/>
            <person name="Plett J."/>
            <person name="Nagy L.G."/>
            <person name="Grigoriev I.V."/>
        </authorList>
    </citation>
    <scope>NUCLEOTIDE SEQUENCE</scope>
    <source>
        <strain evidence="2">CCBAS 213</strain>
    </source>
</reference>
<evidence type="ECO:0000259" key="1">
    <source>
        <dbReference type="Pfam" id="PF20510"/>
    </source>
</evidence>
<name>A0AA39NRH9_ARMTA</name>
<evidence type="ECO:0000313" key="3">
    <source>
        <dbReference type="Proteomes" id="UP001175211"/>
    </source>
</evidence>
<keyword evidence="3" id="KW-1185">Reference proteome</keyword>